<evidence type="ECO:0000313" key="2">
    <source>
        <dbReference type="Proteomes" id="UP000001067"/>
    </source>
</evidence>
<dbReference type="HOGENOM" id="CLU_2997546_0_0_1"/>
<keyword evidence="2" id="KW-1185">Reference proteome</keyword>
<dbReference type="Proteomes" id="UP000001067">
    <property type="component" value="Unassembled WGS sequence"/>
</dbReference>
<protein>
    <submittedName>
        <fullName evidence="1">Uncharacterized protein</fullName>
    </submittedName>
</protein>
<reference evidence="1 2" key="1">
    <citation type="journal article" date="2010" name="Genome Biol.">
        <title>A first genome assembly of the barley fungal pathogen Pyrenophora teres f. teres.</title>
        <authorList>
            <person name="Ellwood S.R."/>
            <person name="Liu Z."/>
            <person name="Syme R.A."/>
            <person name="Lai Z."/>
            <person name="Hane J.K."/>
            <person name="Keiper F."/>
            <person name="Moffat C.S."/>
            <person name="Oliver R.P."/>
            <person name="Friesen T.L."/>
        </authorList>
    </citation>
    <scope>NUCLEOTIDE SEQUENCE [LARGE SCALE GENOMIC DNA]</scope>
    <source>
        <strain evidence="1 2">0-1</strain>
    </source>
</reference>
<dbReference type="EMBL" id="GL537956">
    <property type="protein sequence ID" value="EFQ85263.1"/>
    <property type="molecule type" value="Genomic_DNA"/>
</dbReference>
<proteinExistence type="predicted"/>
<evidence type="ECO:0000313" key="1">
    <source>
        <dbReference type="EMBL" id="EFQ85263.1"/>
    </source>
</evidence>
<gene>
    <name evidence="1" type="ORF">PTT_19830</name>
</gene>
<name>E3S9T6_PYRTT</name>
<accession>E3S9T6</accession>
<organism evidence="2">
    <name type="scientific">Pyrenophora teres f. teres (strain 0-1)</name>
    <name type="common">Barley net blotch fungus</name>
    <name type="synonym">Drechslera teres f. teres</name>
    <dbReference type="NCBI Taxonomy" id="861557"/>
    <lineage>
        <taxon>Eukaryota</taxon>
        <taxon>Fungi</taxon>
        <taxon>Dikarya</taxon>
        <taxon>Ascomycota</taxon>
        <taxon>Pezizomycotina</taxon>
        <taxon>Dothideomycetes</taxon>
        <taxon>Pleosporomycetidae</taxon>
        <taxon>Pleosporales</taxon>
        <taxon>Pleosporineae</taxon>
        <taxon>Pleosporaceae</taxon>
        <taxon>Pyrenophora</taxon>
    </lineage>
</organism>
<dbReference type="AlphaFoldDB" id="E3S9T6"/>
<sequence>MSGRIAIAGKIRKINCRSSLKHKRRPVTRWSMIFARLLQYDVALNSKSAYYLTEGKT</sequence>
<dbReference type="KEGG" id="pte:PTT_19830"/>